<evidence type="ECO:0000313" key="4">
    <source>
        <dbReference type="Proteomes" id="UP000663829"/>
    </source>
</evidence>
<dbReference type="InterPro" id="IPR009003">
    <property type="entry name" value="Peptidase_S1_PA"/>
</dbReference>
<dbReference type="AlphaFoldDB" id="A0A816ESL2"/>
<proteinExistence type="predicted"/>
<gene>
    <name evidence="2" type="ORF">GPM918_LOCUS45659</name>
    <name evidence="3" type="ORF">SRO942_LOCUS48372</name>
</gene>
<comment type="caution">
    <text evidence="2">The sequence shown here is derived from an EMBL/GenBank/DDBJ whole genome shotgun (WGS) entry which is preliminary data.</text>
</comment>
<sequence>MQVAIKGAMPSAEFLNQSQLLLKDITAPPTVGRVFFKMGSIDYRCTGSVVVSNGKNLVLTAAFCIYDSDDIGWATDMVFVPRYSNGAAPFGIWTAKSLIVSNSWITNKNQNASIGMILLSPISGLHVQEIVGAQGLSVNAPLRASAYAFGYSSDTNNGQLMVYCNGTTEATSTQAVMSTYRQE</sequence>
<organism evidence="2 4">
    <name type="scientific">Didymodactylos carnosus</name>
    <dbReference type="NCBI Taxonomy" id="1234261"/>
    <lineage>
        <taxon>Eukaryota</taxon>
        <taxon>Metazoa</taxon>
        <taxon>Spiralia</taxon>
        <taxon>Gnathifera</taxon>
        <taxon>Rotifera</taxon>
        <taxon>Eurotatoria</taxon>
        <taxon>Bdelloidea</taxon>
        <taxon>Philodinida</taxon>
        <taxon>Philodinidae</taxon>
        <taxon>Didymodactylos</taxon>
    </lineage>
</organism>
<dbReference type="EMBL" id="CAJOBC010124232">
    <property type="protein sequence ID" value="CAF4587676.1"/>
    <property type="molecule type" value="Genomic_DNA"/>
</dbReference>
<dbReference type="InterPro" id="IPR043504">
    <property type="entry name" value="Peptidase_S1_PA_chymotrypsin"/>
</dbReference>
<accession>A0A816ESL2</accession>
<dbReference type="OrthoDB" id="9985147at2759"/>
<keyword evidence="4" id="KW-1185">Reference proteome</keyword>
<evidence type="ECO:0000256" key="1">
    <source>
        <dbReference type="ARBA" id="ARBA00022729"/>
    </source>
</evidence>
<dbReference type="Proteomes" id="UP000663829">
    <property type="component" value="Unassembled WGS sequence"/>
</dbReference>
<keyword evidence="1" id="KW-0732">Signal</keyword>
<reference evidence="2" key="1">
    <citation type="submission" date="2021-02" db="EMBL/GenBank/DDBJ databases">
        <authorList>
            <person name="Nowell W R."/>
        </authorList>
    </citation>
    <scope>NUCLEOTIDE SEQUENCE</scope>
</reference>
<evidence type="ECO:0000313" key="2">
    <source>
        <dbReference type="EMBL" id="CAF1653765.1"/>
    </source>
</evidence>
<protein>
    <recommendedName>
        <fullName evidence="5">Serine protease</fullName>
    </recommendedName>
</protein>
<evidence type="ECO:0000313" key="3">
    <source>
        <dbReference type="EMBL" id="CAF4587676.1"/>
    </source>
</evidence>
<dbReference type="PANTHER" id="PTHR15462">
    <property type="entry name" value="SERINE PROTEASE"/>
    <property type="match status" value="1"/>
</dbReference>
<dbReference type="EMBL" id="CAJNOQ010052708">
    <property type="protein sequence ID" value="CAF1653765.1"/>
    <property type="molecule type" value="Genomic_DNA"/>
</dbReference>
<dbReference type="Gene3D" id="2.40.10.10">
    <property type="entry name" value="Trypsin-like serine proteases"/>
    <property type="match status" value="1"/>
</dbReference>
<dbReference type="Proteomes" id="UP000681722">
    <property type="component" value="Unassembled WGS sequence"/>
</dbReference>
<dbReference type="InterPro" id="IPR050966">
    <property type="entry name" value="Glutamyl_endopeptidase"/>
</dbReference>
<dbReference type="SUPFAM" id="SSF50494">
    <property type="entry name" value="Trypsin-like serine proteases"/>
    <property type="match status" value="1"/>
</dbReference>
<evidence type="ECO:0008006" key="5">
    <source>
        <dbReference type="Google" id="ProtNLM"/>
    </source>
</evidence>
<name>A0A816ESL2_9BILA</name>